<feature type="non-terminal residue" evidence="2">
    <location>
        <position position="1"/>
    </location>
</feature>
<dbReference type="AlphaFoldDB" id="A0A382Q8V0"/>
<dbReference type="PANTHER" id="PTHR47099:SF1">
    <property type="entry name" value="METHYLCOBAMIDE:COM METHYLTRANSFERASE MTBA"/>
    <property type="match status" value="1"/>
</dbReference>
<dbReference type="InterPro" id="IPR052024">
    <property type="entry name" value="Methanogen_methyltrans"/>
</dbReference>
<dbReference type="PANTHER" id="PTHR47099">
    <property type="entry name" value="METHYLCOBAMIDE:COM METHYLTRANSFERASE MTBA"/>
    <property type="match status" value="1"/>
</dbReference>
<gene>
    <name evidence="2" type="ORF">METZ01_LOCUS334700</name>
</gene>
<dbReference type="EMBL" id="UINC01112712">
    <property type="protein sequence ID" value="SVC81846.1"/>
    <property type="molecule type" value="Genomic_DNA"/>
</dbReference>
<evidence type="ECO:0000313" key="2">
    <source>
        <dbReference type="EMBL" id="SVC81846.1"/>
    </source>
</evidence>
<accession>A0A382Q8V0</accession>
<proteinExistence type="predicted"/>
<dbReference type="InterPro" id="IPR000257">
    <property type="entry name" value="Uroporphyrinogen_deCOase"/>
</dbReference>
<protein>
    <recommendedName>
        <fullName evidence="1">Uroporphyrinogen decarboxylase (URO-D) domain-containing protein</fullName>
    </recommendedName>
</protein>
<dbReference type="GO" id="GO:0004853">
    <property type="term" value="F:uroporphyrinogen decarboxylase activity"/>
    <property type="evidence" value="ECO:0007669"/>
    <property type="project" value="InterPro"/>
</dbReference>
<name>A0A382Q8V0_9ZZZZ</name>
<dbReference type="SUPFAM" id="SSF51726">
    <property type="entry name" value="UROD/MetE-like"/>
    <property type="match status" value="1"/>
</dbReference>
<reference evidence="2" key="1">
    <citation type="submission" date="2018-05" db="EMBL/GenBank/DDBJ databases">
        <authorList>
            <person name="Lanie J.A."/>
            <person name="Ng W.-L."/>
            <person name="Kazmierczak K.M."/>
            <person name="Andrzejewski T.M."/>
            <person name="Davidsen T.M."/>
            <person name="Wayne K.J."/>
            <person name="Tettelin H."/>
            <person name="Glass J.I."/>
            <person name="Rusch D."/>
            <person name="Podicherti R."/>
            <person name="Tsui H.-C.T."/>
            <person name="Winkler M.E."/>
        </authorList>
    </citation>
    <scope>NUCLEOTIDE SEQUENCE</scope>
</reference>
<organism evidence="2">
    <name type="scientific">marine metagenome</name>
    <dbReference type="NCBI Taxonomy" id="408172"/>
    <lineage>
        <taxon>unclassified sequences</taxon>
        <taxon>metagenomes</taxon>
        <taxon>ecological metagenomes</taxon>
    </lineage>
</organism>
<evidence type="ECO:0000259" key="1">
    <source>
        <dbReference type="Pfam" id="PF01208"/>
    </source>
</evidence>
<sequence length="293" mass="32861">ANRDPELMARLAATGHTELGFDSIMPVFSIIQESSAVGCKIQWEQKDNWPTVKMREPIWETLDSIRIPSDYLLHPDAQCVIEAIKILKRGYPDVAVIGKTMGPWSLAYHCLGVEPFLLMSLDDPDQTKRILEKLKQITIEFGIAQIEAGADALTLPDHATGDLVSGEYYERYLRELHIEFVEQINIPLILHICGRTVDRMEYISQTGMAAFHYDSKNKPQESIEITGDRISLVGNINNPETLFSKGPEAVQGEVINNLEAGIQLIGPECAIPLQTSIENLTIIPETVKEWHKN</sequence>
<dbReference type="InterPro" id="IPR038071">
    <property type="entry name" value="UROD/MetE-like_sf"/>
</dbReference>
<dbReference type="Pfam" id="PF01208">
    <property type="entry name" value="URO-D"/>
    <property type="match status" value="1"/>
</dbReference>
<dbReference type="Gene3D" id="3.20.20.210">
    <property type="match status" value="1"/>
</dbReference>
<dbReference type="GO" id="GO:0006779">
    <property type="term" value="P:porphyrin-containing compound biosynthetic process"/>
    <property type="evidence" value="ECO:0007669"/>
    <property type="project" value="InterPro"/>
</dbReference>
<feature type="domain" description="Uroporphyrinogen decarboxylase (URO-D)" evidence="1">
    <location>
        <begin position="2"/>
        <end position="290"/>
    </location>
</feature>